<dbReference type="SUPFAM" id="SSF56784">
    <property type="entry name" value="HAD-like"/>
    <property type="match status" value="1"/>
</dbReference>
<dbReference type="InterPro" id="IPR051600">
    <property type="entry name" value="Beta-PGM-like"/>
</dbReference>
<dbReference type="InterPro" id="IPR023198">
    <property type="entry name" value="PGP-like_dom2"/>
</dbReference>
<dbReference type="Gene3D" id="3.40.50.1000">
    <property type="entry name" value="HAD superfamily/HAD-like"/>
    <property type="match status" value="1"/>
</dbReference>
<comment type="similarity">
    <text evidence="2">Belongs to the HAD-like hydrolase superfamily. CbbY/CbbZ/Gph/YieH family.</text>
</comment>
<dbReference type="AlphaFoldDB" id="A0AAU1UKC2"/>
<accession>A0AAU1UKC2</accession>
<proteinExistence type="inferred from homology"/>
<keyword evidence="3" id="KW-0479">Metal-binding</keyword>
<dbReference type="InterPro" id="IPR036412">
    <property type="entry name" value="HAD-like_sf"/>
</dbReference>
<dbReference type="GO" id="GO:0046872">
    <property type="term" value="F:metal ion binding"/>
    <property type="evidence" value="ECO:0007669"/>
    <property type="project" value="UniProtKB-KW"/>
</dbReference>
<dbReference type="EMBL" id="CP108195">
    <property type="protein sequence ID" value="WTS17713.1"/>
    <property type="molecule type" value="Genomic_DNA"/>
</dbReference>
<evidence type="ECO:0000313" key="6">
    <source>
        <dbReference type="EMBL" id="WTS17713.1"/>
    </source>
</evidence>
<dbReference type="NCBIfam" id="TIGR01509">
    <property type="entry name" value="HAD-SF-IA-v3"/>
    <property type="match status" value="1"/>
</dbReference>
<dbReference type="SFLD" id="SFLDS00003">
    <property type="entry name" value="Haloacid_Dehalogenase"/>
    <property type="match status" value="1"/>
</dbReference>
<protein>
    <submittedName>
        <fullName evidence="6">HAD-IA family hydrolase</fullName>
    </submittedName>
</protein>
<evidence type="ECO:0000256" key="2">
    <source>
        <dbReference type="ARBA" id="ARBA00006171"/>
    </source>
</evidence>
<evidence type="ECO:0000256" key="5">
    <source>
        <dbReference type="ARBA" id="ARBA00023277"/>
    </source>
</evidence>
<organism evidence="6">
    <name type="scientific">Streptomyces sp. NBC_00119</name>
    <dbReference type="NCBI Taxonomy" id="2975659"/>
    <lineage>
        <taxon>Bacteria</taxon>
        <taxon>Bacillati</taxon>
        <taxon>Actinomycetota</taxon>
        <taxon>Actinomycetes</taxon>
        <taxon>Kitasatosporales</taxon>
        <taxon>Streptomycetaceae</taxon>
        <taxon>Streptomyces</taxon>
    </lineage>
</organism>
<dbReference type="PANTHER" id="PTHR46193">
    <property type="entry name" value="6-PHOSPHOGLUCONATE PHOSPHATASE"/>
    <property type="match status" value="1"/>
</dbReference>
<dbReference type="InterPro" id="IPR006439">
    <property type="entry name" value="HAD-SF_hydro_IA"/>
</dbReference>
<dbReference type="InterPro" id="IPR023214">
    <property type="entry name" value="HAD_sf"/>
</dbReference>
<dbReference type="GO" id="GO:0016787">
    <property type="term" value="F:hydrolase activity"/>
    <property type="evidence" value="ECO:0007669"/>
    <property type="project" value="UniProtKB-KW"/>
</dbReference>
<dbReference type="Pfam" id="PF00702">
    <property type="entry name" value="Hydrolase"/>
    <property type="match status" value="1"/>
</dbReference>
<evidence type="ECO:0000256" key="4">
    <source>
        <dbReference type="ARBA" id="ARBA00022842"/>
    </source>
</evidence>
<keyword evidence="5" id="KW-0119">Carbohydrate metabolism</keyword>
<dbReference type="Gene3D" id="1.10.150.240">
    <property type="entry name" value="Putative phosphatase, domain 2"/>
    <property type="match status" value="1"/>
</dbReference>
<evidence type="ECO:0000256" key="1">
    <source>
        <dbReference type="ARBA" id="ARBA00001946"/>
    </source>
</evidence>
<comment type="cofactor">
    <cofactor evidence="1">
        <name>Mg(2+)</name>
        <dbReference type="ChEBI" id="CHEBI:18420"/>
    </cofactor>
</comment>
<reference evidence="6" key="1">
    <citation type="submission" date="2022-10" db="EMBL/GenBank/DDBJ databases">
        <title>The complete genomes of actinobacterial strains from the NBC collection.</title>
        <authorList>
            <person name="Joergensen T.S."/>
            <person name="Alvarez Arevalo M."/>
            <person name="Sterndorff E.B."/>
            <person name="Faurdal D."/>
            <person name="Vuksanovic O."/>
            <person name="Mourched A.-S."/>
            <person name="Charusanti P."/>
            <person name="Shaw S."/>
            <person name="Blin K."/>
            <person name="Weber T."/>
        </authorList>
    </citation>
    <scope>NUCLEOTIDE SEQUENCE</scope>
    <source>
        <strain evidence="6">NBC_00119</strain>
    </source>
</reference>
<dbReference type="SFLD" id="SFLDG01129">
    <property type="entry name" value="C1.5:_HAD__Beta-PGM__Phosphata"/>
    <property type="match status" value="1"/>
</dbReference>
<keyword evidence="4" id="KW-0460">Magnesium</keyword>
<keyword evidence="6" id="KW-0378">Hydrolase</keyword>
<dbReference type="PANTHER" id="PTHR46193:SF18">
    <property type="entry name" value="HEXITOL PHOSPHATASE B"/>
    <property type="match status" value="1"/>
</dbReference>
<evidence type="ECO:0000256" key="3">
    <source>
        <dbReference type="ARBA" id="ARBA00022723"/>
    </source>
</evidence>
<gene>
    <name evidence="6" type="ORF">OHU69_45840</name>
</gene>
<name>A0AAU1UKC2_9ACTN</name>
<sequence length="250" mass="25681">MNPVRAVVFDTDGVLLDSAVLHASAWKTAFDGCLDAWAAGGTELRPFDADREYRELVDGKPRYDGALAFLSARGIGLPPGARGNAPGCGTVWAVAARKEQIFCETLTSRAVEAFADVSPALGELKARGARCAAVSASRHARALLESADLVGLFDALVDGEDAARLGLAGKPDPALFLEAAAQLGTVPEDTAVVEDAIAGVGAGRRGGFGLVVGIDRSPDAHMADSLRSGGADLVLSDLGALPAVVRGHRP</sequence>